<keyword evidence="4 8" id="KW-0521">NADP</keyword>
<comment type="function">
    <text evidence="8">Catalyzes the NADPH-dependent reduction of glutamyl-tRNA(Glu) to glutamate 1-semialdehyde (GSA).</text>
</comment>
<dbReference type="PANTHER" id="PTHR43013">
    <property type="entry name" value="GLUTAMYL-TRNA REDUCTASE"/>
    <property type="match status" value="1"/>
</dbReference>
<dbReference type="InterPro" id="IPR036291">
    <property type="entry name" value="NAD(P)-bd_dom_sf"/>
</dbReference>
<feature type="domain" description="Tetrapyrrole biosynthesis glutamyl-tRNA reductase dimerisation" evidence="10">
    <location>
        <begin position="324"/>
        <end position="422"/>
    </location>
</feature>
<dbReference type="InterPro" id="IPR015896">
    <property type="entry name" value="4pyrrol_synth_GluRdtase_dimer"/>
</dbReference>
<dbReference type="Gene3D" id="3.40.50.720">
    <property type="entry name" value="NAD(P)-binding Rossmann-like Domain"/>
    <property type="match status" value="1"/>
</dbReference>
<dbReference type="CDD" id="cd05213">
    <property type="entry name" value="NAD_bind_Glutamyl_tRNA_reduct"/>
    <property type="match status" value="1"/>
</dbReference>
<dbReference type="NCBIfam" id="TIGR01035">
    <property type="entry name" value="hemA"/>
    <property type="match status" value="1"/>
</dbReference>
<feature type="site" description="Important for activity" evidence="8">
    <location>
        <position position="99"/>
    </location>
</feature>
<organism evidence="13 14">
    <name type="scientific">Ornithinimicrobium cryptoxanthini</name>
    <dbReference type="NCBI Taxonomy" id="2934161"/>
    <lineage>
        <taxon>Bacteria</taxon>
        <taxon>Bacillati</taxon>
        <taxon>Actinomycetota</taxon>
        <taxon>Actinomycetes</taxon>
        <taxon>Micrococcales</taxon>
        <taxon>Ornithinimicrobiaceae</taxon>
        <taxon>Ornithinimicrobium</taxon>
    </lineage>
</organism>
<evidence type="ECO:0000256" key="5">
    <source>
        <dbReference type="ARBA" id="ARBA00023002"/>
    </source>
</evidence>
<evidence type="ECO:0000313" key="14">
    <source>
        <dbReference type="Proteomes" id="UP001056535"/>
    </source>
</evidence>
<evidence type="ECO:0000313" key="13">
    <source>
        <dbReference type="EMBL" id="USQ76751.1"/>
    </source>
</evidence>
<dbReference type="InterPro" id="IPR015895">
    <property type="entry name" value="4pyrrol_synth_GluRdtase_N"/>
</dbReference>
<dbReference type="PROSITE" id="PS00747">
    <property type="entry name" value="GLUTR"/>
    <property type="match status" value="1"/>
</dbReference>
<sequence length="440" mass="46673">MSLLVVGISHRSAPLELLEQVSLDGARSSALATGVAGLEDVNEALVLTTCNRTEVYADVLGFHGAVAQVGRAIATSSGVPLDVLTDHLYVHYEDRAVDHLFSLACGLESMALGESEILGQLREALRTGQEHAQLGAQLNPLFQQALRVGKRAHTETGLDQVARSLVGMGLDRARALLGPLEEVRALVIGAGAMSGLAAASMVRAGVRGVHVLNRTPGRAARLARTHGGQAHDWSALPEQLSRADLVITCTGATDHVITHDVLARAGRADAGNRPLVVVDLAMPRDVAPEVADSPGVSVWSLAELHGEQAQADDSPETTTVLATVRELVTGEVAAYLATRRTAQVAPTLAVMRSRAAAVADAELARLDEKLPDLSEAERAQVHQSVRRIVGKLLHTPTVRAKERAAQDADGSYVEMLRELFDLDPRATAAVDRVPRVSRLP</sequence>
<dbReference type="SUPFAM" id="SSF51735">
    <property type="entry name" value="NAD(P)-binding Rossmann-fold domains"/>
    <property type="match status" value="1"/>
</dbReference>
<evidence type="ECO:0000259" key="12">
    <source>
        <dbReference type="Pfam" id="PF05201"/>
    </source>
</evidence>
<dbReference type="Proteomes" id="UP001056535">
    <property type="component" value="Chromosome"/>
</dbReference>
<feature type="binding site" evidence="8">
    <location>
        <begin position="189"/>
        <end position="194"/>
    </location>
    <ligand>
        <name>NADP(+)</name>
        <dbReference type="ChEBI" id="CHEBI:58349"/>
    </ligand>
</feature>
<dbReference type="SUPFAM" id="SSF69075">
    <property type="entry name" value="Glutamyl tRNA-reductase dimerization domain"/>
    <property type="match status" value="1"/>
</dbReference>
<feature type="domain" description="Quinate/shikimate 5-dehydrogenase/glutamyl-tRNA reductase" evidence="11">
    <location>
        <begin position="173"/>
        <end position="305"/>
    </location>
</feature>
<comment type="subunit">
    <text evidence="8">Homodimer.</text>
</comment>
<evidence type="ECO:0000256" key="3">
    <source>
        <dbReference type="ARBA" id="ARBA00012970"/>
    </source>
</evidence>
<dbReference type="Gene3D" id="3.30.460.30">
    <property type="entry name" value="Glutamyl-tRNA reductase, N-terminal domain"/>
    <property type="match status" value="1"/>
</dbReference>
<comment type="pathway">
    <text evidence="1 8 9">Porphyrin-containing compound metabolism; protoporphyrin-IX biosynthesis; 5-aminolevulinate from L-glutamyl-tRNA(Glu): step 1/2.</text>
</comment>
<reference evidence="13" key="1">
    <citation type="submission" date="2022-06" db="EMBL/GenBank/DDBJ databases">
        <title>Ornithinimicrobium JY.X270.</title>
        <authorList>
            <person name="Huang Y."/>
        </authorList>
    </citation>
    <scope>NUCLEOTIDE SEQUENCE</scope>
    <source>
        <strain evidence="13">JY.X270</strain>
    </source>
</reference>
<evidence type="ECO:0000256" key="2">
    <source>
        <dbReference type="ARBA" id="ARBA00005916"/>
    </source>
</evidence>
<dbReference type="EC" id="1.2.1.70" evidence="3 8"/>
<accession>A0ABY4YIY8</accession>
<dbReference type="InterPro" id="IPR018214">
    <property type="entry name" value="GluRdtase_CS"/>
</dbReference>
<dbReference type="Pfam" id="PF01488">
    <property type="entry name" value="Shikimate_DH"/>
    <property type="match status" value="1"/>
</dbReference>
<dbReference type="EMBL" id="CP099490">
    <property type="protein sequence ID" value="USQ76751.1"/>
    <property type="molecule type" value="Genomic_DNA"/>
</dbReference>
<dbReference type="InterPro" id="IPR036343">
    <property type="entry name" value="GluRdtase_N_sf"/>
</dbReference>
<comment type="similarity">
    <text evidence="2 8 9">Belongs to the glutamyl-tRNA reductase family.</text>
</comment>
<evidence type="ECO:0000256" key="8">
    <source>
        <dbReference type="HAMAP-Rule" id="MF_00087"/>
    </source>
</evidence>
<keyword evidence="6 8" id="KW-0627">Porphyrin biosynthesis</keyword>
<protein>
    <recommendedName>
        <fullName evidence="3 8">Glutamyl-tRNA reductase</fullName>
        <shortName evidence="8">GluTR</shortName>
        <ecNumber evidence="3 8">1.2.1.70</ecNumber>
    </recommendedName>
</protein>
<evidence type="ECO:0000259" key="10">
    <source>
        <dbReference type="Pfam" id="PF00745"/>
    </source>
</evidence>
<feature type="active site" description="Nucleophile" evidence="8">
    <location>
        <position position="50"/>
    </location>
</feature>
<comment type="catalytic activity">
    <reaction evidence="7 8 9">
        <text>(S)-4-amino-5-oxopentanoate + tRNA(Glu) + NADP(+) = L-glutamyl-tRNA(Glu) + NADPH + H(+)</text>
        <dbReference type="Rhea" id="RHEA:12344"/>
        <dbReference type="Rhea" id="RHEA-COMP:9663"/>
        <dbReference type="Rhea" id="RHEA-COMP:9680"/>
        <dbReference type="ChEBI" id="CHEBI:15378"/>
        <dbReference type="ChEBI" id="CHEBI:57501"/>
        <dbReference type="ChEBI" id="CHEBI:57783"/>
        <dbReference type="ChEBI" id="CHEBI:58349"/>
        <dbReference type="ChEBI" id="CHEBI:78442"/>
        <dbReference type="ChEBI" id="CHEBI:78520"/>
        <dbReference type="EC" id="1.2.1.70"/>
    </reaction>
</comment>
<name>A0ABY4YIY8_9MICO</name>
<feature type="binding site" evidence="8">
    <location>
        <position position="109"/>
    </location>
    <ligand>
        <name>substrate</name>
    </ligand>
</feature>
<dbReference type="Pfam" id="PF00745">
    <property type="entry name" value="GlutR_dimer"/>
    <property type="match status" value="1"/>
</dbReference>
<evidence type="ECO:0000256" key="4">
    <source>
        <dbReference type="ARBA" id="ARBA00022857"/>
    </source>
</evidence>
<keyword evidence="5 8" id="KW-0560">Oxidoreductase</keyword>
<dbReference type="InterPro" id="IPR006151">
    <property type="entry name" value="Shikm_DH/Glu-tRNA_Rdtase"/>
</dbReference>
<gene>
    <name evidence="8" type="primary">hemA</name>
    <name evidence="13" type="ORF">NF557_02130</name>
</gene>
<dbReference type="GO" id="GO:0008883">
    <property type="term" value="F:glutamyl-tRNA reductase activity"/>
    <property type="evidence" value="ECO:0007669"/>
    <property type="project" value="UniProtKB-EC"/>
</dbReference>
<evidence type="ECO:0000256" key="1">
    <source>
        <dbReference type="ARBA" id="ARBA00005059"/>
    </source>
</evidence>
<dbReference type="SUPFAM" id="SSF69742">
    <property type="entry name" value="Glutamyl tRNA-reductase catalytic, N-terminal domain"/>
    <property type="match status" value="1"/>
</dbReference>
<dbReference type="NCBIfam" id="NF000744">
    <property type="entry name" value="PRK00045.1-3"/>
    <property type="match status" value="1"/>
</dbReference>
<dbReference type="PIRSF" id="PIRSF000445">
    <property type="entry name" value="4pyrrol_synth_GluRdtase"/>
    <property type="match status" value="1"/>
</dbReference>
<comment type="domain">
    <text evidence="8">Possesses an unusual extended V-shaped dimeric structure with each monomer consisting of three distinct domains arranged along a curved 'spinal' alpha-helix. The N-terminal catalytic domain specifically recognizes the glutamate moiety of the substrate. The second domain is the NADPH-binding domain, and the third C-terminal domain is responsible for dimerization.</text>
</comment>
<proteinExistence type="inferred from homology"/>
<evidence type="ECO:0000259" key="11">
    <source>
        <dbReference type="Pfam" id="PF01488"/>
    </source>
</evidence>
<feature type="domain" description="Glutamyl-tRNA reductase N-terminal" evidence="12">
    <location>
        <begin position="6"/>
        <end position="156"/>
    </location>
</feature>
<dbReference type="HAMAP" id="MF_00087">
    <property type="entry name" value="Glu_tRNA_reductase"/>
    <property type="match status" value="1"/>
</dbReference>
<evidence type="ECO:0000256" key="7">
    <source>
        <dbReference type="ARBA" id="ARBA00047464"/>
    </source>
</evidence>
<dbReference type="InterPro" id="IPR036453">
    <property type="entry name" value="GluRdtase_dimer_dom_sf"/>
</dbReference>
<dbReference type="PANTHER" id="PTHR43013:SF1">
    <property type="entry name" value="GLUTAMYL-TRNA REDUCTASE"/>
    <property type="match status" value="1"/>
</dbReference>
<evidence type="ECO:0000256" key="9">
    <source>
        <dbReference type="RuleBase" id="RU000584"/>
    </source>
</evidence>
<feature type="binding site" evidence="8">
    <location>
        <begin position="49"/>
        <end position="52"/>
    </location>
    <ligand>
        <name>substrate</name>
    </ligand>
</feature>
<keyword evidence="14" id="KW-1185">Reference proteome</keyword>
<evidence type="ECO:0000256" key="6">
    <source>
        <dbReference type="ARBA" id="ARBA00023244"/>
    </source>
</evidence>
<comment type="miscellaneous">
    <text evidence="8">During catalysis, the active site Cys acts as a nucleophile attacking the alpha-carbonyl group of tRNA-bound glutamate with the formation of a thioester intermediate between enzyme and glutamate, and the concomitant release of tRNA(Glu). The thioester intermediate is finally reduced by direct hydride transfer from NADPH, to form the product GSA.</text>
</comment>
<dbReference type="RefSeq" id="WP_252621454.1">
    <property type="nucleotide sequence ID" value="NZ_CP099490.1"/>
</dbReference>
<feature type="binding site" evidence="8">
    <location>
        <position position="120"/>
    </location>
    <ligand>
        <name>substrate</name>
    </ligand>
</feature>
<dbReference type="Pfam" id="PF05201">
    <property type="entry name" value="GlutR_N"/>
    <property type="match status" value="1"/>
</dbReference>
<feature type="binding site" evidence="8">
    <location>
        <begin position="114"/>
        <end position="116"/>
    </location>
    <ligand>
        <name>substrate</name>
    </ligand>
</feature>
<dbReference type="InterPro" id="IPR000343">
    <property type="entry name" value="4pyrrol_synth_GluRdtase"/>
</dbReference>